<evidence type="ECO:0000259" key="8">
    <source>
        <dbReference type="Pfam" id="PF03159"/>
    </source>
</evidence>
<dbReference type="InterPro" id="IPR047007">
    <property type="entry name" value="XRN1_D1_sf"/>
</dbReference>
<dbReference type="InterPro" id="IPR027073">
    <property type="entry name" value="5_3_exoribonuclease"/>
</dbReference>
<keyword evidence="3 6" id="KW-0540">Nuclease</keyword>
<comment type="function">
    <text evidence="6">Multifunctional protein that exhibits several independent functions at different levels of the cellular processes. 5'-3' exonuclease component of the nonsense-mediated mRNA decay (NMD) which is a highly conserved mRNA degradation pathway, an RNA surveillance system whose role is to identify and rid cells of mRNA with premature termination codons and thus prevents accumulation of potentially harmful truncated proteins.</text>
</comment>
<dbReference type="Pfam" id="PF18129">
    <property type="entry name" value="SH3_12"/>
    <property type="match status" value="1"/>
</dbReference>
<dbReference type="Proteomes" id="UP001217417">
    <property type="component" value="Unassembled WGS sequence"/>
</dbReference>
<comment type="subcellular location">
    <subcellularLocation>
        <location evidence="6">Cytoplasm</location>
    </subcellularLocation>
</comment>
<evidence type="ECO:0000256" key="2">
    <source>
        <dbReference type="ARBA" id="ARBA00022664"/>
    </source>
</evidence>
<dbReference type="PANTHER" id="PTHR12341:SF7">
    <property type="entry name" value="5'-3' EXORIBONUCLEASE 1"/>
    <property type="match status" value="1"/>
</dbReference>
<dbReference type="RefSeq" id="XP_056044393.1">
    <property type="nucleotide sequence ID" value="XM_056189914.1"/>
</dbReference>
<keyword evidence="4 6" id="KW-0378">Hydrolase</keyword>
<dbReference type="GeneID" id="80885080"/>
<comment type="similarity">
    <text evidence="1">Belongs to the 5'-3' exonuclease family. XRN2/RAT1 subfamily.</text>
</comment>
<feature type="domain" description="5'-3' exoribonuclease 1 SH3-like" evidence="10">
    <location>
        <begin position="1171"/>
        <end position="1241"/>
    </location>
</feature>
<keyword evidence="5 6" id="KW-0269">Exonuclease</keyword>
<dbReference type="GO" id="GO:0005634">
    <property type="term" value="C:nucleus"/>
    <property type="evidence" value="ECO:0007669"/>
    <property type="project" value="TreeGrafter"/>
</dbReference>
<keyword evidence="6" id="KW-0694">RNA-binding</keyword>
<dbReference type="CDD" id="cd18673">
    <property type="entry name" value="PIN_XRN1-2-like"/>
    <property type="match status" value="1"/>
</dbReference>
<dbReference type="Gene3D" id="2.30.30.750">
    <property type="match status" value="1"/>
</dbReference>
<dbReference type="GO" id="GO:0004534">
    <property type="term" value="F:5'-3' RNA exonuclease activity"/>
    <property type="evidence" value="ECO:0007669"/>
    <property type="project" value="TreeGrafter"/>
</dbReference>
<dbReference type="InterPro" id="IPR040992">
    <property type="entry name" value="XRN1_D1"/>
</dbReference>
<dbReference type="GO" id="GO:0003723">
    <property type="term" value="F:RNA binding"/>
    <property type="evidence" value="ECO:0007669"/>
    <property type="project" value="UniProtKB-KW"/>
</dbReference>
<dbReference type="InterPro" id="IPR004859">
    <property type="entry name" value="Xrn1_N"/>
</dbReference>
<evidence type="ECO:0000259" key="9">
    <source>
        <dbReference type="Pfam" id="PF17846"/>
    </source>
</evidence>
<protein>
    <recommendedName>
        <fullName evidence="6">5'-3' exoribonuclease 1</fullName>
        <ecNumber evidence="6">3.1.13.-</ecNumber>
    </recommendedName>
</protein>
<evidence type="ECO:0000259" key="11">
    <source>
        <dbReference type="Pfam" id="PF18332"/>
    </source>
</evidence>
<name>A0AAD7VT17_9ASCO</name>
<feature type="domain" description="5'-3' exoribonuclease 1 D1" evidence="11">
    <location>
        <begin position="711"/>
        <end position="904"/>
    </location>
</feature>
<evidence type="ECO:0000259" key="12">
    <source>
        <dbReference type="Pfam" id="PF18334"/>
    </source>
</evidence>
<reference evidence="13" key="1">
    <citation type="submission" date="2023-03" db="EMBL/GenBank/DDBJ databases">
        <title>Near-Complete genome sequence of Lipomyces tetrasporous NRRL Y-64009, an oleaginous yeast capable of growing on lignocellulosic hydrolysates.</title>
        <authorList>
            <consortium name="Lawrence Berkeley National Laboratory"/>
            <person name="Jagtap S.S."/>
            <person name="Liu J.-J."/>
            <person name="Walukiewicz H.E."/>
            <person name="Pangilinan J."/>
            <person name="Lipzen A."/>
            <person name="Ahrendt S."/>
            <person name="Koriabine M."/>
            <person name="Cobaugh K."/>
            <person name="Salamov A."/>
            <person name="Yoshinaga Y."/>
            <person name="Ng V."/>
            <person name="Daum C."/>
            <person name="Grigoriev I.V."/>
            <person name="Slininger P.J."/>
            <person name="Dien B.S."/>
            <person name="Jin Y.-S."/>
            <person name="Rao C.V."/>
        </authorList>
    </citation>
    <scope>NUCLEOTIDE SEQUENCE</scope>
    <source>
        <strain evidence="13">NRRL Y-64009</strain>
    </source>
</reference>
<organism evidence="13 14">
    <name type="scientific">Lipomyces tetrasporus</name>
    <dbReference type="NCBI Taxonomy" id="54092"/>
    <lineage>
        <taxon>Eukaryota</taxon>
        <taxon>Fungi</taxon>
        <taxon>Dikarya</taxon>
        <taxon>Ascomycota</taxon>
        <taxon>Saccharomycotina</taxon>
        <taxon>Lipomycetes</taxon>
        <taxon>Lipomycetales</taxon>
        <taxon>Lipomycetaceae</taxon>
        <taxon>Lipomyces</taxon>
    </lineage>
</organism>
<evidence type="ECO:0000313" key="13">
    <source>
        <dbReference type="EMBL" id="KAJ8100943.1"/>
    </source>
</evidence>
<keyword evidence="6" id="KW-0963">Cytoplasm</keyword>
<dbReference type="PIRSF" id="PIRSF006743">
    <property type="entry name" value="Exonuclease_Xnr1"/>
    <property type="match status" value="1"/>
</dbReference>
<dbReference type="Gene3D" id="3.40.50.12390">
    <property type="match status" value="2"/>
</dbReference>
<dbReference type="GO" id="GO:0016075">
    <property type="term" value="P:rRNA catabolic process"/>
    <property type="evidence" value="ECO:0007669"/>
    <property type="project" value="TreeGrafter"/>
</dbReference>
<keyword evidence="6" id="KW-0866">Nonsense-mediated mRNA decay</keyword>
<dbReference type="EMBL" id="JARPMG010000004">
    <property type="protein sequence ID" value="KAJ8100943.1"/>
    <property type="molecule type" value="Genomic_DNA"/>
</dbReference>
<dbReference type="InterPro" id="IPR041385">
    <property type="entry name" value="SH3_12"/>
</dbReference>
<dbReference type="Pfam" id="PF17846">
    <property type="entry name" value="XRN_M"/>
    <property type="match status" value="1"/>
</dbReference>
<evidence type="ECO:0000256" key="3">
    <source>
        <dbReference type="ARBA" id="ARBA00022722"/>
    </source>
</evidence>
<evidence type="ECO:0000256" key="6">
    <source>
        <dbReference type="PIRNR" id="PIRNR006743"/>
    </source>
</evidence>
<keyword evidence="2" id="KW-0507">mRNA processing</keyword>
<dbReference type="Pfam" id="PF18332">
    <property type="entry name" value="XRN1_D1"/>
    <property type="match status" value="1"/>
</dbReference>
<dbReference type="InterPro" id="IPR041412">
    <property type="entry name" value="Xrn1_helical"/>
</dbReference>
<keyword evidence="14" id="KW-1185">Reference proteome</keyword>
<dbReference type="Gene3D" id="2.170.260.40">
    <property type="match status" value="1"/>
</dbReference>
<dbReference type="Gene3D" id="1.25.40.1050">
    <property type="match status" value="1"/>
</dbReference>
<dbReference type="GO" id="GO:0000184">
    <property type="term" value="P:nuclear-transcribed mRNA catabolic process, nonsense-mediated decay"/>
    <property type="evidence" value="ECO:0007669"/>
    <property type="project" value="UniProtKB-KW"/>
</dbReference>
<feature type="domain" description="Exoribonuclease Xrn1 D2/D3" evidence="12">
    <location>
        <begin position="909"/>
        <end position="1138"/>
    </location>
</feature>
<evidence type="ECO:0000259" key="10">
    <source>
        <dbReference type="Pfam" id="PF18129"/>
    </source>
</evidence>
<dbReference type="EC" id="3.1.13.-" evidence="6"/>
<dbReference type="InterPro" id="IPR047008">
    <property type="entry name" value="XRN1_SH3_sf"/>
</dbReference>
<evidence type="ECO:0000256" key="5">
    <source>
        <dbReference type="ARBA" id="ARBA00022839"/>
    </source>
</evidence>
<evidence type="ECO:0000256" key="1">
    <source>
        <dbReference type="ARBA" id="ARBA00006994"/>
    </source>
</evidence>
<feature type="domain" description="Xrn1 N-terminal" evidence="8">
    <location>
        <begin position="1"/>
        <end position="227"/>
    </location>
</feature>
<dbReference type="GO" id="GO:0005737">
    <property type="term" value="C:cytoplasm"/>
    <property type="evidence" value="ECO:0007669"/>
    <property type="project" value="UniProtKB-SubCell"/>
</dbReference>
<dbReference type="GO" id="GO:0006397">
    <property type="term" value="P:mRNA processing"/>
    <property type="evidence" value="ECO:0007669"/>
    <property type="project" value="UniProtKB-KW"/>
</dbReference>
<dbReference type="InterPro" id="IPR041106">
    <property type="entry name" value="XRN1_D2_D3"/>
</dbReference>
<feature type="domain" description="Xrn1 helical" evidence="9">
    <location>
        <begin position="272"/>
        <end position="663"/>
    </location>
</feature>
<evidence type="ECO:0000256" key="7">
    <source>
        <dbReference type="SAM" id="MobiDB-lite"/>
    </source>
</evidence>
<dbReference type="InterPro" id="IPR016494">
    <property type="entry name" value="5_3_exoribonuclease_1"/>
</dbReference>
<sequence length="1276" mass="144928">MGIPKFFRWTSERYPLISQLIEGDKIPEFDNLYLDMNGILHNCTHKDSDDATFRMSEDQMFIAIFSYIELLFDKVKPKKLFFMAVDGVAPRAKMNQQRSRRFRTALDAEMAVKKAVKEGTTLPKEPPFDTNAITPGTEFMSKLTKQLHYFISKKVSEDSRWQNIEVVLSGHEVPGEGEHKIMEYIRSTKMQPNYNPNTRHCLYGLDADLIMLGLLSHDPHFCLLREEVQFGPARNKPKELFHQKFFLLHLSLVREYLELEFQDIKHALKFAFDFERVLDDFILLCIFVGNDFLPNLPQLHINEGALTVMFDAYKRALPKCTSYLTDSGTIDLENLRFLLKELVDFEFKLFEAENDDLLYMDSKATSNGRKPKRGGLEMTPRQKMIFDSIESYLLKVRTDSSLRNLKWELPLFAVKDDLQFIETMAGKLSLDCAVLDIPTGQVVSLKLDDAIGSDEIDEEAEYAIQRVLSQYRSAPIQEEKSSVTDTKPSERVLKKFNEWKDKYYKSKLEFSYGDNTKLTELCENYVQGLQWVLNYYYKGVSSWSWFFKYHYAPRVSDISKGLSADMNFNLGTPFKPFEQLMGVLPDRSSKLIPISYRDLMHDPSSPIVDFYPKEFDLDLNGKKQDWEAVVKIPFVDEERLLKAMQPLEKQLTPAERMRNTFGKMIKFSYDRNINEVYASSLADVFPDIPQNHCRISEFRFPPMAGRQYKSGLCMGVQLGAHALAGFPTLKTIPHTAELTTRHSVNVFQQESRREAMIVALDDIFEELTTEQIATKRLETKVFVGWPYIQEAMIVEIYDESFRYGLVTASGATTTTTVTRSPMTPADVQAFDIKRADIYKQYARLGVDIGTVDVLAKVVLLKGLKQLPNGALVKEFDYSPSLRVDYAMQTVLTSVINEDERYKEKPAPLISDQFPVGTRGFYLGEEAYAQPLQVLAIHGGHHADVFVAAAGFEDVRFGTAIAEVEQKNIIYYPSIELCRELHIPSLLLSKITASFSVTHGEQDSLANIGLSLKFEGKKQKVLGYTRRTATGWEYTDKAKNLLREYQTKFPDLFDGLKREVHTGKADITILIRLDADMVADRPSISALLNVPDKIARKRLDEIKAWLKSSESGRMDRVPLDSEQLLPESVDEIEKILTVRLENAEPGEPIAIDRVPQAALLKPSDATHKLGHQRFALGDRIVYVKDSGNVPIASKGTVIGITTADGRRALDVVFDVTFLGGTSLGGRCSPDRGMTVECSSVVNLTTKQLLYKVPYKQNNGSGRGRGRGRGRGGRGGHH</sequence>
<dbReference type="FunFam" id="1.25.40.1050:FF:000002">
    <property type="entry name" value="5'-3' exoribonuclease"/>
    <property type="match status" value="1"/>
</dbReference>
<feature type="compositionally biased region" description="Basic residues" evidence="7">
    <location>
        <begin position="1262"/>
        <end position="1276"/>
    </location>
</feature>
<comment type="caution">
    <text evidence="13">The sequence shown here is derived from an EMBL/GenBank/DDBJ whole genome shotgun (WGS) entry which is preliminary data.</text>
</comment>
<dbReference type="Pfam" id="PF18334">
    <property type="entry name" value="XRN1_D2_D3"/>
    <property type="match status" value="1"/>
</dbReference>
<dbReference type="AlphaFoldDB" id="A0AAD7VT17"/>
<evidence type="ECO:0000313" key="14">
    <source>
        <dbReference type="Proteomes" id="UP001217417"/>
    </source>
</evidence>
<dbReference type="PANTHER" id="PTHR12341">
    <property type="entry name" value="5'-&gt;3' EXORIBONUCLEASE"/>
    <property type="match status" value="1"/>
</dbReference>
<feature type="region of interest" description="Disordered" evidence="7">
    <location>
        <begin position="1253"/>
        <end position="1276"/>
    </location>
</feature>
<dbReference type="Pfam" id="PF03159">
    <property type="entry name" value="XRN_N"/>
    <property type="match status" value="1"/>
</dbReference>
<evidence type="ECO:0000256" key="4">
    <source>
        <dbReference type="ARBA" id="ARBA00022801"/>
    </source>
</evidence>
<proteinExistence type="inferred from homology"/>
<dbReference type="FunFam" id="3.40.50.12390:FF:000002">
    <property type="entry name" value="5'-3' exoribonuclease 1"/>
    <property type="match status" value="1"/>
</dbReference>
<accession>A0AAD7VT17</accession>
<gene>
    <name evidence="13" type="ORF">POJ06DRAFT_280923</name>
</gene>